<dbReference type="PROSITE" id="PS00688">
    <property type="entry name" value="SIGMA54_INTERACT_3"/>
    <property type="match status" value="1"/>
</dbReference>
<accession>A0A538SNH8</accession>
<reference evidence="7 8" key="1">
    <citation type="journal article" date="2019" name="Nat. Microbiol.">
        <title>Mediterranean grassland soil C-N compound turnover is dependent on rainfall and depth, and is mediated by genomically divergent microorganisms.</title>
        <authorList>
            <person name="Diamond S."/>
            <person name="Andeer P.F."/>
            <person name="Li Z."/>
            <person name="Crits-Christoph A."/>
            <person name="Burstein D."/>
            <person name="Anantharaman K."/>
            <person name="Lane K.R."/>
            <person name="Thomas B.C."/>
            <person name="Pan C."/>
            <person name="Northen T.R."/>
            <person name="Banfield J.F."/>
        </authorList>
    </citation>
    <scope>NUCLEOTIDE SEQUENCE [LARGE SCALE GENOMIC DNA]</scope>
    <source>
        <strain evidence="7">WS_3</strain>
    </source>
</reference>
<evidence type="ECO:0000256" key="5">
    <source>
        <dbReference type="ARBA" id="ARBA00023163"/>
    </source>
</evidence>
<organism evidence="7 8">
    <name type="scientific">Eiseniibacteriota bacterium</name>
    <dbReference type="NCBI Taxonomy" id="2212470"/>
    <lineage>
        <taxon>Bacteria</taxon>
        <taxon>Candidatus Eiseniibacteriota</taxon>
    </lineage>
</organism>
<keyword evidence="3" id="KW-0805">Transcription regulation</keyword>
<dbReference type="Proteomes" id="UP000320184">
    <property type="component" value="Unassembled WGS sequence"/>
</dbReference>
<dbReference type="PANTHER" id="PTHR32071">
    <property type="entry name" value="TRANSCRIPTIONAL REGULATORY PROTEIN"/>
    <property type="match status" value="1"/>
</dbReference>
<dbReference type="GO" id="GO:0006355">
    <property type="term" value="P:regulation of DNA-templated transcription"/>
    <property type="evidence" value="ECO:0007669"/>
    <property type="project" value="InterPro"/>
</dbReference>
<dbReference type="SUPFAM" id="SSF55781">
    <property type="entry name" value="GAF domain-like"/>
    <property type="match status" value="1"/>
</dbReference>
<dbReference type="InterPro" id="IPR025944">
    <property type="entry name" value="Sigma_54_int_dom_CS"/>
</dbReference>
<evidence type="ECO:0000259" key="6">
    <source>
        <dbReference type="PROSITE" id="PS50045"/>
    </source>
</evidence>
<evidence type="ECO:0000256" key="3">
    <source>
        <dbReference type="ARBA" id="ARBA00023015"/>
    </source>
</evidence>
<keyword evidence="4" id="KW-0238">DNA-binding</keyword>
<evidence type="ECO:0000313" key="8">
    <source>
        <dbReference type="Proteomes" id="UP000320184"/>
    </source>
</evidence>
<dbReference type="PROSITE" id="PS50045">
    <property type="entry name" value="SIGMA54_INTERACT_4"/>
    <property type="match status" value="1"/>
</dbReference>
<protein>
    <submittedName>
        <fullName evidence="7">Sigma-54-dependent Fis family transcriptional regulator</fullName>
    </submittedName>
</protein>
<dbReference type="GO" id="GO:0003677">
    <property type="term" value="F:DNA binding"/>
    <property type="evidence" value="ECO:0007669"/>
    <property type="project" value="UniProtKB-KW"/>
</dbReference>
<dbReference type="Gene3D" id="3.40.50.300">
    <property type="entry name" value="P-loop containing nucleotide triphosphate hydrolases"/>
    <property type="match status" value="1"/>
</dbReference>
<keyword evidence="2" id="KW-0067">ATP-binding</keyword>
<feature type="domain" description="Sigma-54 factor interaction" evidence="6">
    <location>
        <begin position="204"/>
        <end position="431"/>
    </location>
</feature>
<proteinExistence type="predicted"/>
<gene>
    <name evidence="7" type="ORF">E6K73_02020</name>
</gene>
<dbReference type="SUPFAM" id="SSF52540">
    <property type="entry name" value="P-loop containing nucleoside triphosphate hydrolases"/>
    <property type="match status" value="1"/>
</dbReference>
<dbReference type="InterPro" id="IPR058031">
    <property type="entry name" value="AAA_lid_NorR"/>
</dbReference>
<evidence type="ECO:0000256" key="2">
    <source>
        <dbReference type="ARBA" id="ARBA00022840"/>
    </source>
</evidence>
<keyword evidence="1" id="KW-0547">Nucleotide-binding</keyword>
<dbReference type="GO" id="GO:0005524">
    <property type="term" value="F:ATP binding"/>
    <property type="evidence" value="ECO:0007669"/>
    <property type="project" value="UniProtKB-KW"/>
</dbReference>
<dbReference type="InterPro" id="IPR029016">
    <property type="entry name" value="GAF-like_dom_sf"/>
</dbReference>
<dbReference type="Pfam" id="PF25601">
    <property type="entry name" value="AAA_lid_14"/>
    <property type="match status" value="1"/>
</dbReference>
<evidence type="ECO:0000313" key="7">
    <source>
        <dbReference type="EMBL" id="TMQ52916.1"/>
    </source>
</evidence>
<dbReference type="CDD" id="cd00009">
    <property type="entry name" value="AAA"/>
    <property type="match status" value="1"/>
</dbReference>
<comment type="caution">
    <text evidence="7">The sequence shown here is derived from an EMBL/GenBank/DDBJ whole genome shotgun (WGS) entry which is preliminary data.</text>
</comment>
<dbReference type="Gene3D" id="1.10.8.60">
    <property type="match status" value="1"/>
</dbReference>
<evidence type="ECO:0000256" key="4">
    <source>
        <dbReference type="ARBA" id="ARBA00023125"/>
    </source>
</evidence>
<name>A0A538SNH8_UNCEI</name>
<keyword evidence="5" id="KW-0804">Transcription</keyword>
<sequence>MKPPTESLEDLRRRVTELSALYEVARELLEARTQRQVAFRVVLCGIRILGARSGALFVADGRDRYRLLYASAHGPKQAEVVELDEGARDWLLRERNASLPGAAAARALGPLRDRLVESADGAIIAAIPDAHGLAGFMLFGPKLLEAEFDDEDRALLGSLPALAAEALAAHAEKAAGSARRTPGGTRHARSLETLRAQHEPLRSMVGESPALLETCQDLMAVAETHFPALLSGESGVGKELAARAIHELSDRAEGPFEIVDCGSIPRELIESELFGHVRGAFTGAHRDRRGAFELAHRGSLFLDEIGEMPLQLQTRLLRVLQEKRFRRVGDERVIEVDVRVLAATNRDLKAEVVARRFRDDLYYRLNVFAVRIPPLRERGGDIVPLMKHFLAAQAGASHRWELGSEVAAALESYSWPGNVRELGNLCAALGVRARGREIGLDDLDHVWRRQHPGEEPPWRGGPPAGRGALGDWVLEQARASRFNLVEASRLLRRRSRSGQSVPLTERSALAYYLTGEILRALVTAGGDVNAAARAVAGEEDLVPRVATRVQKVREGILAAGGDREAVRGRFAKLPSDYSGVLEQASRLVRRA</sequence>
<evidence type="ECO:0000256" key="1">
    <source>
        <dbReference type="ARBA" id="ARBA00022741"/>
    </source>
</evidence>
<dbReference type="EMBL" id="VBOT01000026">
    <property type="protein sequence ID" value="TMQ52916.1"/>
    <property type="molecule type" value="Genomic_DNA"/>
</dbReference>
<dbReference type="AlphaFoldDB" id="A0A538SNH8"/>
<dbReference type="InterPro" id="IPR003593">
    <property type="entry name" value="AAA+_ATPase"/>
</dbReference>
<dbReference type="Gene3D" id="3.30.450.40">
    <property type="match status" value="1"/>
</dbReference>
<dbReference type="PANTHER" id="PTHR32071:SF117">
    <property type="entry name" value="PTS-DEPENDENT DIHYDROXYACETONE KINASE OPERON REGULATORY PROTEIN-RELATED"/>
    <property type="match status" value="1"/>
</dbReference>
<dbReference type="InterPro" id="IPR002078">
    <property type="entry name" value="Sigma_54_int"/>
</dbReference>
<dbReference type="Pfam" id="PF00158">
    <property type="entry name" value="Sigma54_activat"/>
    <property type="match status" value="1"/>
</dbReference>
<dbReference type="SMART" id="SM00382">
    <property type="entry name" value="AAA"/>
    <property type="match status" value="1"/>
</dbReference>
<dbReference type="FunFam" id="3.40.50.300:FF:000006">
    <property type="entry name" value="DNA-binding transcriptional regulator NtrC"/>
    <property type="match status" value="1"/>
</dbReference>
<dbReference type="InterPro" id="IPR027417">
    <property type="entry name" value="P-loop_NTPase"/>
</dbReference>